<dbReference type="RefSeq" id="WP_213945917.1">
    <property type="nucleotide sequence ID" value="NZ_JAHBGI010000006.1"/>
</dbReference>
<dbReference type="PROSITE" id="PS50146">
    <property type="entry name" value="DAGK"/>
    <property type="match status" value="1"/>
</dbReference>
<sequence length="302" mass="33590">MKKILLFFNPTAGRTQVAEEFLLSRINLTFPALENLHSHILKGENKSPESIKKSLDLFQWDLVIVAGGDGTVRRIVEVFIKDNYSYPLGILPLGSANGLATCLGMSELEEALEAMAANDSTEMDILTINDNICLHLSDFGFNAGLVAKYEQIEGRGMITYLKGALSELFENKPYQFNLQINGKEIQVMARMLLIANGNQYGTGAIINPAGRIDDGMFEILAFNPDGIDEIVNFFYHLMRGELKSCDFVKTWKCTEATIQNPDGATFQIDGDVERDVRKAKIGIMKNRLKVIINPSEIKKGSE</sequence>
<dbReference type="SUPFAM" id="SSF111331">
    <property type="entry name" value="NAD kinase/diacylglycerol kinase-like"/>
    <property type="match status" value="1"/>
</dbReference>
<dbReference type="GO" id="GO:0005524">
    <property type="term" value="F:ATP binding"/>
    <property type="evidence" value="ECO:0007669"/>
    <property type="project" value="UniProtKB-KW"/>
</dbReference>
<dbReference type="InterPro" id="IPR016064">
    <property type="entry name" value="NAD/diacylglycerol_kinase_sf"/>
</dbReference>
<gene>
    <name evidence="6" type="ORF">KI659_13620</name>
</gene>
<accession>A0AAP2G5X8</accession>
<dbReference type="Proteomes" id="UP001319104">
    <property type="component" value="Unassembled WGS sequence"/>
</dbReference>
<evidence type="ECO:0000256" key="2">
    <source>
        <dbReference type="ARBA" id="ARBA00022741"/>
    </source>
</evidence>
<dbReference type="SMART" id="SM00046">
    <property type="entry name" value="DAGKc"/>
    <property type="match status" value="1"/>
</dbReference>
<dbReference type="Gene3D" id="2.60.200.40">
    <property type="match status" value="1"/>
</dbReference>
<keyword evidence="3 6" id="KW-0418">Kinase</keyword>
<dbReference type="Gene3D" id="3.40.50.10330">
    <property type="entry name" value="Probable inorganic polyphosphate/atp-NAD kinase, domain 1"/>
    <property type="match status" value="1"/>
</dbReference>
<proteinExistence type="predicted"/>
<evidence type="ECO:0000256" key="4">
    <source>
        <dbReference type="ARBA" id="ARBA00022840"/>
    </source>
</evidence>
<dbReference type="InterPro" id="IPR050187">
    <property type="entry name" value="Lipid_Phosphate_FormReg"/>
</dbReference>
<evidence type="ECO:0000256" key="3">
    <source>
        <dbReference type="ARBA" id="ARBA00022777"/>
    </source>
</evidence>
<dbReference type="Pfam" id="PF00781">
    <property type="entry name" value="DAGK_cat"/>
    <property type="match status" value="1"/>
</dbReference>
<dbReference type="AlphaFoldDB" id="A0AAP2G5X8"/>
<protein>
    <submittedName>
        <fullName evidence="6">NAD(+)/NADH kinase</fullName>
    </submittedName>
</protein>
<reference evidence="6 7" key="1">
    <citation type="submission" date="2021-05" db="EMBL/GenBank/DDBJ databases">
        <authorList>
            <person name="Zhang Z.D."/>
            <person name="Osman G."/>
        </authorList>
    </citation>
    <scope>NUCLEOTIDE SEQUENCE [LARGE SCALE GENOMIC DNA]</scope>
    <source>
        <strain evidence="6 7">KCTC 32217</strain>
    </source>
</reference>
<evidence type="ECO:0000256" key="1">
    <source>
        <dbReference type="ARBA" id="ARBA00022679"/>
    </source>
</evidence>
<comment type="caution">
    <text evidence="6">The sequence shown here is derived from an EMBL/GenBank/DDBJ whole genome shotgun (WGS) entry which is preliminary data.</text>
</comment>
<feature type="domain" description="DAGKc" evidence="5">
    <location>
        <begin position="1"/>
        <end position="132"/>
    </location>
</feature>
<dbReference type="GO" id="GO:0016301">
    <property type="term" value="F:kinase activity"/>
    <property type="evidence" value="ECO:0007669"/>
    <property type="project" value="UniProtKB-KW"/>
</dbReference>
<evidence type="ECO:0000259" key="5">
    <source>
        <dbReference type="PROSITE" id="PS50146"/>
    </source>
</evidence>
<keyword evidence="7" id="KW-1185">Reference proteome</keyword>
<dbReference type="InterPro" id="IPR017438">
    <property type="entry name" value="ATP-NAD_kinase_N"/>
</dbReference>
<dbReference type="GO" id="GO:0005886">
    <property type="term" value="C:plasma membrane"/>
    <property type="evidence" value="ECO:0007669"/>
    <property type="project" value="TreeGrafter"/>
</dbReference>
<dbReference type="Pfam" id="PF19279">
    <property type="entry name" value="YegS_C"/>
    <property type="match status" value="1"/>
</dbReference>
<dbReference type="InterPro" id="IPR001206">
    <property type="entry name" value="Diacylglycerol_kinase_cat_dom"/>
</dbReference>
<name>A0AAP2G5X8_9BACT</name>
<keyword evidence="4" id="KW-0067">ATP-binding</keyword>
<evidence type="ECO:0000313" key="6">
    <source>
        <dbReference type="EMBL" id="MBS9525053.1"/>
    </source>
</evidence>
<dbReference type="PANTHER" id="PTHR12358">
    <property type="entry name" value="SPHINGOSINE KINASE"/>
    <property type="match status" value="1"/>
</dbReference>
<dbReference type="EMBL" id="JAHCMY010000008">
    <property type="protein sequence ID" value="MBS9525053.1"/>
    <property type="molecule type" value="Genomic_DNA"/>
</dbReference>
<dbReference type="InterPro" id="IPR045540">
    <property type="entry name" value="YegS/DAGK_C"/>
</dbReference>
<dbReference type="PANTHER" id="PTHR12358:SF106">
    <property type="entry name" value="LIPID KINASE YEGS"/>
    <property type="match status" value="1"/>
</dbReference>
<evidence type="ECO:0000313" key="7">
    <source>
        <dbReference type="Proteomes" id="UP001319104"/>
    </source>
</evidence>
<organism evidence="6 7">
    <name type="scientific">Litoribacter ruber</name>
    <dbReference type="NCBI Taxonomy" id="702568"/>
    <lineage>
        <taxon>Bacteria</taxon>
        <taxon>Pseudomonadati</taxon>
        <taxon>Bacteroidota</taxon>
        <taxon>Cytophagia</taxon>
        <taxon>Cytophagales</taxon>
        <taxon>Cyclobacteriaceae</taxon>
        <taxon>Litoribacter</taxon>
    </lineage>
</organism>
<keyword evidence="2" id="KW-0547">Nucleotide-binding</keyword>
<keyword evidence="1" id="KW-0808">Transferase</keyword>